<dbReference type="Proteomes" id="UP001066276">
    <property type="component" value="Chromosome 9"/>
</dbReference>
<comment type="catalytic activity">
    <reaction evidence="33">
        <text>1,2-dihexadecanoyl-sn-glycero-3-phosphocholine + H2O = 1-hexadecanoyl-sn-glycero-3-phosphocholine + hexadecanoate + H(+)</text>
        <dbReference type="Rhea" id="RHEA:41223"/>
        <dbReference type="ChEBI" id="CHEBI:7896"/>
        <dbReference type="ChEBI" id="CHEBI:15377"/>
        <dbReference type="ChEBI" id="CHEBI:15378"/>
        <dbReference type="ChEBI" id="CHEBI:72998"/>
        <dbReference type="ChEBI" id="CHEBI:72999"/>
    </reaction>
    <physiologicalReaction direction="left-to-right" evidence="33">
        <dbReference type="Rhea" id="RHEA:41224"/>
    </physiologicalReaction>
</comment>
<accession>A0AAV7MYX1</accession>
<comment type="subcellular location">
    <subcellularLocation>
        <location evidence="1">Apical cell membrane</location>
        <topology evidence="1">Single-pass type I membrane protein</topology>
    </subcellularLocation>
</comment>
<evidence type="ECO:0000256" key="18">
    <source>
        <dbReference type="ARBA" id="ARBA00023408"/>
    </source>
</evidence>
<comment type="function">
    <text evidence="24">Calcium-independent membrane-associated phospholipase that catalyzes complete diacylation of phospholipids by hydrolyzing both sn-1 and sn-2 fatty acyl chains attached to the glycerol backbone (phospholipase B activity). Has dual phospholipase and lysophospholipase activities toward diacylphospholipids. Preferentially cleaves sn-2 ester bonds over sn-1 bonds. Acts as a lipase toward glycerolipid substrates. Hydrolyzes fatty acyl chains of diacylglycerols with preference for the sn-2 position and of triacylglycerols with not positional selectivity. May also hydrolyze long chain retinyl esters such as retinyl palmitate. May contribute to digestion of dietary phospholipids, glycerolipids and retinoids, facilitating lipid absorption at the brush border.</text>
</comment>
<comment type="catalytic activity">
    <reaction evidence="36">
        <text>1,2,3-tri-(9Z-octadecenoyl)-glycerol + H2O = di-(9Z)-octadecenoylglycerol + (9Z)-octadecenoate + H(+)</text>
        <dbReference type="Rhea" id="RHEA:38575"/>
        <dbReference type="ChEBI" id="CHEBI:15377"/>
        <dbReference type="ChEBI" id="CHEBI:15378"/>
        <dbReference type="ChEBI" id="CHEBI:30823"/>
        <dbReference type="ChEBI" id="CHEBI:53753"/>
        <dbReference type="ChEBI" id="CHEBI:75945"/>
    </reaction>
    <physiologicalReaction direction="left-to-right" evidence="36">
        <dbReference type="Rhea" id="RHEA:38576"/>
    </physiologicalReaction>
</comment>
<evidence type="ECO:0000256" key="34">
    <source>
        <dbReference type="ARBA" id="ARBA00048362"/>
    </source>
</evidence>
<evidence type="ECO:0000256" key="40">
    <source>
        <dbReference type="ARBA" id="ARBA00048699"/>
    </source>
</evidence>
<evidence type="ECO:0000256" key="21">
    <source>
        <dbReference type="ARBA" id="ARBA00031182"/>
    </source>
</evidence>
<keyword evidence="7" id="KW-1003">Cell membrane</keyword>
<keyword evidence="11" id="KW-0378">Hydrolase</keyword>
<sequence>MEFTALLWAFGCCVSVTGVRGSNGEWWENYMQGIQEHMSLYGYQEFPEKAGSHAKLHPPFVCPDMSPSPTVPTSVDKVKAADVKIVAALGDSLTTAIGANATNILELPYEYRHLSWSIGGYGKFTEVITLPNIFRLFNPDLVGYSRNRTLNNKPAPLEQTGLNLAVTGANTYEFPEQTRHLIQTLKSYPGVDFNNDWKVITIFIGANDLCDYCKNKTLFSAESFIANLTSSLDMLHMEVPRAIVNVVQLFKLEGLRQVNDGSFGCLLQKSFCSCLVKPKDNSPELLELIDQNKQFQNRLEELVSSDRYKNTEDFAVILQPFLKRVQPPKDSNGKIDYSFFTPDCFHFTIKGHEELAKGLWNNMFQPEGQKAEVDTFSTPVQLICPSEAYPYIHTGRRTRSLASSSPKGAHVFHILIILMTIFVL</sequence>
<evidence type="ECO:0000256" key="42">
    <source>
        <dbReference type="ARBA" id="ARBA00048872"/>
    </source>
</evidence>
<evidence type="ECO:0000256" key="27">
    <source>
        <dbReference type="ARBA" id="ARBA00047438"/>
    </source>
</evidence>
<evidence type="ECO:0000256" key="35">
    <source>
        <dbReference type="ARBA" id="ARBA00048374"/>
    </source>
</evidence>
<comment type="catalytic activity">
    <reaction evidence="38">
        <text>1-hexadecanoyl-2-(9Z-octadecenoyl)-sn-glycero-3-phosphoethanolamine + H2O = 1-hexadecanoyl-sn-glycero-3-phosphoethanolamine + (9Z)-octadecenoate + H(+)</text>
        <dbReference type="Rhea" id="RHEA:40911"/>
        <dbReference type="ChEBI" id="CHEBI:15377"/>
        <dbReference type="ChEBI" id="CHEBI:15378"/>
        <dbReference type="ChEBI" id="CHEBI:30823"/>
        <dbReference type="ChEBI" id="CHEBI:73004"/>
        <dbReference type="ChEBI" id="CHEBI:73007"/>
    </reaction>
    <physiologicalReaction direction="left-to-right" evidence="38">
        <dbReference type="Rhea" id="RHEA:40912"/>
    </physiologicalReaction>
</comment>
<dbReference type="InterPro" id="IPR038885">
    <property type="entry name" value="PLB1"/>
</dbReference>
<evidence type="ECO:0000256" key="26">
    <source>
        <dbReference type="ARBA" id="ARBA00047363"/>
    </source>
</evidence>
<evidence type="ECO:0000256" key="41">
    <source>
        <dbReference type="ARBA" id="ARBA00048869"/>
    </source>
</evidence>
<keyword evidence="15" id="KW-0325">Glycoprotein</keyword>
<dbReference type="CDD" id="cd01824">
    <property type="entry name" value="Phospholipase_B_like"/>
    <property type="match status" value="1"/>
</dbReference>
<dbReference type="GO" id="GO:0004806">
    <property type="term" value="F:triacylglycerol lipase activity"/>
    <property type="evidence" value="ECO:0007669"/>
    <property type="project" value="UniProtKB-EC"/>
</dbReference>
<evidence type="ECO:0000256" key="33">
    <source>
        <dbReference type="ARBA" id="ARBA00048227"/>
    </source>
</evidence>
<name>A0AAV7MYX1_PLEWA</name>
<dbReference type="PANTHER" id="PTHR21325">
    <property type="entry name" value="PHOSPHOLIPASE B, PLB1"/>
    <property type="match status" value="1"/>
</dbReference>
<evidence type="ECO:0000256" key="4">
    <source>
        <dbReference type="ARBA" id="ARBA00013278"/>
    </source>
</evidence>
<evidence type="ECO:0000256" key="23">
    <source>
        <dbReference type="ARBA" id="ARBA00033022"/>
    </source>
</evidence>
<dbReference type="AlphaFoldDB" id="A0AAV7MYX1"/>
<evidence type="ECO:0000256" key="20">
    <source>
        <dbReference type="ARBA" id="ARBA00029723"/>
    </source>
</evidence>
<comment type="catalytic activity">
    <reaction evidence="27">
        <text>1-(9Z-octadecenoyl)-glycerol + H2O = glycerol + (9Z)-octadecenoate + H(+)</text>
        <dbReference type="Rhea" id="RHEA:38487"/>
        <dbReference type="ChEBI" id="CHEBI:15377"/>
        <dbReference type="ChEBI" id="CHEBI:15378"/>
        <dbReference type="ChEBI" id="CHEBI:17754"/>
        <dbReference type="ChEBI" id="CHEBI:30823"/>
        <dbReference type="ChEBI" id="CHEBI:75342"/>
    </reaction>
    <physiologicalReaction direction="left-to-right" evidence="27">
        <dbReference type="Rhea" id="RHEA:38488"/>
    </physiologicalReaction>
</comment>
<feature type="chain" id="PRO_5043540954" description="Phospholipase B1, membrane-associated" evidence="47">
    <location>
        <begin position="22"/>
        <end position="424"/>
    </location>
</feature>
<evidence type="ECO:0000256" key="12">
    <source>
        <dbReference type="ARBA" id="ARBA00022989"/>
    </source>
</evidence>
<proteinExistence type="inferred from homology"/>
<dbReference type="EC" id="3.1.1.3" evidence="5"/>
<evidence type="ECO:0000256" key="5">
    <source>
        <dbReference type="ARBA" id="ARBA00013279"/>
    </source>
</evidence>
<evidence type="ECO:0000256" key="46">
    <source>
        <dbReference type="ARBA" id="ARBA00049461"/>
    </source>
</evidence>
<dbReference type="FunFam" id="3.40.50.1110:FF:000005">
    <property type="entry name" value="Phospholipase B1"/>
    <property type="match status" value="1"/>
</dbReference>
<comment type="catalytic activity">
    <reaction evidence="30">
        <text>1-hexadecanoyl-2-(9Z-octadecenoyl)-sn-glycero-3-phospho-(1'-sn-glycerol) + H2O = 1-hexadecanoyl-sn-glycero-3-phospho-(1'-sn-glycerol) + (9Z)-octadecenoate + H(+)</text>
        <dbReference type="Rhea" id="RHEA:40919"/>
        <dbReference type="ChEBI" id="CHEBI:15377"/>
        <dbReference type="ChEBI" id="CHEBI:15378"/>
        <dbReference type="ChEBI" id="CHEBI:30823"/>
        <dbReference type="ChEBI" id="CHEBI:72841"/>
        <dbReference type="ChEBI" id="CHEBI:75158"/>
    </reaction>
    <physiologicalReaction direction="left-to-right" evidence="30">
        <dbReference type="Rhea" id="RHEA:40920"/>
    </physiologicalReaction>
</comment>
<evidence type="ECO:0000256" key="10">
    <source>
        <dbReference type="ARBA" id="ARBA00022737"/>
    </source>
</evidence>
<evidence type="ECO:0000256" key="25">
    <source>
        <dbReference type="ARBA" id="ARBA00047324"/>
    </source>
</evidence>
<dbReference type="GO" id="GO:0050253">
    <property type="term" value="F:retinyl-palmitate esterase activity"/>
    <property type="evidence" value="ECO:0007669"/>
    <property type="project" value="TreeGrafter"/>
</dbReference>
<comment type="catalytic activity">
    <reaction evidence="45">
        <text>1,3-di-(9Z-octadecenoyl)-glycerol + H2O = 1-(9Z-octadecenoyl)-glycerol + (9Z)-octadecenoate + H(+)</text>
        <dbReference type="Rhea" id="RHEA:39939"/>
        <dbReference type="ChEBI" id="CHEBI:15377"/>
        <dbReference type="ChEBI" id="CHEBI:15378"/>
        <dbReference type="ChEBI" id="CHEBI:30823"/>
        <dbReference type="ChEBI" id="CHEBI:75342"/>
        <dbReference type="ChEBI" id="CHEBI:75735"/>
    </reaction>
    <physiologicalReaction direction="left-to-right" evidence="45">
        <dbReference type="Rhea" id="RHEA:39940"/>
    </physiologicalReaction>
</comment>
<comment type="catalytic activity">
    <reaction evidence="31">
        <text>a 1-O-alkyl-2-acyl-sn-glycero-3-phosphocholine + H2O = a 1-O-alkyl-sn-glycero-3-phosphocholine + a fatty acid + H(+)</text>
        <dbReference type="Rhea" id="RHEA:36231"/>
        <dbReference type="ChEBI" id="CHEBI:15377"/>
        <dbReference type="ChEBI" id="CHEBI:15378"/>
        <dbReference type="ChEBI" id="CHEBI:28868"/>
        <dbReference type="ChEBI" id="CHEBI:30909"/>
        <dbReference type="ChEBI" id="CHEBI:36702"/>
        <dbReference type="EC" id="3.1.1.4"/>
    </reaction>
    <physiologicalReaction direction="left-to-right" evidence="31">
        <dbReference type="Rhea" id="RHEA:36232"/>
    </physiologicalReaction>
</comment>
<evidence type="ECO:0000256" key="47">
    <source>
        <dbReference type="SAM" id="SignalP"/>
    </source>
</evidence>
<evidence type="ECO:0000256" key="14">
    <source>
        <dbReference type="ARBA" id="ARBA00023136"/>
    </source>
</evidence>
<keyword evidence="9 47" id="KW-0732">Signal</keyword>
<evidence type="ECO:0000256" key="30">
    <source>
        <dbReference type="ARBA" id="ARBA00048015"/>
    </source>
</evidence>
<evidence type="ECO:0000256" key="8">
    <source>
        <dbReference type="ARBA" id="ARBA00022692"/>
    </source>
</evidence>
<dbReference type="PANTHER" id="PTHR21325:SF45">
    <property type="entry name" value="PHOSPHOLIPASE B1, MEMBRANE-ASSOCIATED"/>
    <property type="match status" value="1"/>
</dbReference>
<evidence type="ECO:0000256" key="6">
    <source>
        <dbReference type="ARBA" id="ARBA00015133"/>
    </source>
</evidence>
<gene>
    <name evidence="48" type="ORF">NDU88_002980</name>
</gene>
<evidence type="ECO:0000256" key="45">
    <source>
        <dbReference type="ARBA" id="ARBA00049372"/>
    </source>
</evidence>
<comment type="catalytic activity">
    <reaction evidence="35">
        <text>1-octadecanoyl-2-(9Z,12Z)-octadecadienoyl-sn-glycerol + H2O = 1-octadecanoyl-sn-glycerol + (9Z,12Z)-octadecadienoate + H(+)</text>
        <dbReference type="Rhea" id="RHEA:40927"/>
        <dbReference type="ChEBI" id="CHEBI:15377"/>
        <dbReference type="ChEBI" id="CHEBI:15378"/>
        <dbReference type="ChEBI" id="CHEBI:30245"/>
        <dbReference type="ChEBI" id="CHEBI:75550"/>
        <dbReference type="ChEBI" id="CHEBI:77097"/>
    </reaction>
    <physiologicalReaction direction="left-to-right" evidence="35">
        <dbReference type="Rhea" id="RHEA:40928"/>
    </physiologicalReaction>
</comment>
<comment type="catalytic activity">
    <reaction evidence="42">
        <text>1-O-hexadecyl-2-(9Z)-octadecenoyl-sn-glycero-3-phosphocholine + H2O = 1-O-hexadecyl-sn-glycero-3-phosphocholine + (9Z)-octadecenoate + H(+)</text>
        <dbReference type="Rhea" id="RHEA:40915"/>
        <dbReference type="ChEBI" id="CHEBI:15377"/>
        <dbReference type="ChEBI" id="CHEBI:15378"/>
        <dbReference type="ChEBI" id="CHEBI:30823"/>
        <dbReference type="ChEBI" id="CHEBI:34112"/>
        <dbReference type="ChEBI" id="CHEBI:64496"/>
    </reaction>
    <physiologicalReaction direction="left-to-right" evidence="42">
        <dbReference type="Rhea" id="RHEA:40916"/>
    </physiologicalReaction>
</comment>
<dbReference type="GO" id="GO:0006644">
    <property type="term" value="P:phospholipid metabolic process"/>
    <property type="evidence" value="ECO:0007669"/>
    <property type="project" value="TreeGrafter"/>
</dbReference>
<evidence type="ECO:0000313" key="48">
    <source>
        <dbReference type="EMBL" id="KAJ1105575.1"/>
    </source>
</evidence>
<evidence type="ECO:0000313" key="49">
    <source>
        <dbReference type="Proteomes" id="UP001066276"/>
    </source>
</evidence>
<evidence type="ECO:0000256" key="13">
    <source>
        <dbReference type="ARBA" id="ARBA00023098"/>
    </source>
</evidence>
<keyword evidence="12" id="KW-1133">Transmembrane helix</keyword>
<keyword evidence="14" id="KW-0472">Membrane</keyword>
<dbReference type="InterPro" id="IPR035547">
    <property type="entry name" value="Phospholipase_B"/>
</dbReference>
<evidence type="ECO:0000256" key="1">
    <source>
        <dbReference type="ARBA" id="ARBA00004247"/>
    </source>
</evidence>
<comment type="catalytic activity">
    <reaction evidence="40">
        <text>1-hexadecanoyl-2-(9Z-octadecenoyl)-sn-glycero-3-phosphocholine + H2O = 1-hexadecanoyl-sn-glycero-3-phosphocholine + (9Z)-octadecenoate + H(+)</text>
        <dbReference type="Rhea" id="RHEA:38779"/>
        <dbReference type="ChEBI" id="CHEBI:15377"/>
        <dbReference type="ChEBI" id="CHEBI:15378"/>
        <dbReference type="ChEBI" id="CHEBI:30823"/>
        <dbReference type="ChEBI" id="CHEBI:72998"/>
        <dbReference type="ChEBI" id="CHEBI:73001"/>
    </reaction>
    <physiologicalReaction direction="left-to-right" evidence="40">
        <dbReference type="Rhea" id="RHEA:38780"/>
    </physiologicalReaction>
</comment>
<dbReference type="Pfam" id="PF00657">
    <property type="entry name" value="Lipase_GDSL"/>
    <property type="match status" value="1"/>
</dbReference>
<comment type="catalytic activity">
    <reaction evidence="44">
        <text>1,2-dihexadecanoyl-sn-glycero-3-phosphocholine + 2 H2O = sn-glycerol 3-phosphocholine + 2 hexadecanoate + 2 H(+)</text>
        <dbReference type="Rhea" id="RHEA:40975"/>
        <dbReference type="ChEBI" id="CHEBI:7896"/>
        <dbReference type="ChEBI" id="CHEBI:15377"/>
        <dbReference type="ChEBI" id="CHEBI:15378"/>
        <dbReference type="ChEBI" id="CHEBI:16870"/>
        <dbReference type="ChEBI" id="CHEBI:72999"/>
    </reaction>
    <physiologicalReaction direction="left-to-right" evidence="44">
        <dbReference type="Rhea" id="RHEA:40976"/>
    </physiologicalReaction>
</comment>
<comment type="catalytic activity">
    <reaction evidence="39">
        <text>1-hexadecanoyl-sn-glycero-3-phosphocholine + H2O = sn-glycerol 3-phosphocholine + hexadecanoate + H(+)</text>
        <dbReference type="Rhea" id="RHEA:40435"/>
        <dbReference type="ChEBI" id="CHEBI:7896"/>
        <dbReference type="ChEBI" id="CHEBI:15377"/>
        <dbReference type="ChEBI" id="CHEBI:15378"/>
        <dbReference type="ChEBI" id="CHEBI:16870"/>
        <dbReference type="ChEBI" id="CHEBI:72998"/>
    </reaction>
    <physiologicalReaction direction="left-to-right" evidence="39">
        <dbReference type="Rhea" id="RHEA:40436"/>
    </physiologicalReaction>
</comment>
<dbReference type="Gene3D" id="3.40.50.1110">
    <property type="entry name" value="SGNH hydrolase"/>
    <property type="match status" value="1"/>
</dbReference>
<dbReference type="SUPFAM" id="SSF52266">
    <property type="entry name" value="SGNH hydrolase"/>
    <property type="match status" value="1"/>
</dbReference>
<evidence type="ECO:0000256" key="7">
    <source>
        <dbReference type="ARBA" id="ARBA00022475"/>
    </source>
</evidence>
<comment type="catalytic activity">
    <reaction evidence="34">
        <text>1-hexadecanoyl-2-(9Z,12Z-octadecadienoyl)-sn-glycero-3-phosphocholine + H2O = 2-(9Z,12Z-octadecadienoyl)-sn-glycero-3-phosphocholine + hexadecanoate + H(+)</text>
        <dbReference type="Rhea" id="RHEA:40971"/>
        <dbReference type="ChEBI" id="CHEBI:7896"/>
        <dbReference type="ChEBI" id="CHEBI:15377"/>
        <dbReference type="ChEBI" id="CHEBI:15378"/>
        <dbReference type="ChEBI" id="CHEBI:73002"/>
        <dbReference type="ChEBI" id="CHEBI:76084"/>
    </reaction>
    <physiologicalReaction direction="left-to-right" evidence="34">
        <dbReference type="Rhea" id="RHEA:40972"/>
    </physiologicalReaction>
</comment>
<comment type="catalytic activity">
    <reaction evidence="18">
        <text>1-hexadecanoyl-2-(9Z,12Z-octadecadienoyl)-sn-glycero-3-phosphocholine + H2O = (9Z,12Z)-octadecadienoate + 1-hexadecanoyl-sn-glycero-3-phosphocholine + H(+)</text>
        <dbReference type="Rhea" id="RHEA:40811"/>
        <dbReference type="ChEBI" id="CHEBI:15377"/>
        <dbReference type="ChEBI" id="CHEBI:15378"/>
        <dbReference type="ChEBI" id="CHEBI:30245"/>
        <dbReference type="ChEBI" id="CHEBI:72998"/>
        <dbReference type="ChEBI" id="CHEBI:73002"/>
    </reaction>
    <physiologicalReaction direction="left-to-right" evidence="18">
        <dbReference type="Rhea" id="RHEA:40812"/>
    </physiologicalReaction>
</comment>
<dbReference type="GO" id="GO:0004622">
    <property type="term" value="F:phosphatidylcholine lysophospholipase activity"/>
    <property type="evidence" value="ECO:0007669"/>
    <property type="project" value="UniProtKB-EC"/>
</dbReference>
<keyword evidence="10" id="KW-0677">Repeat</keyword>
<evidence type="ECO:0000256" key="2">
    <source>
        <dbReference type="ARBA" id="ARBA00009979"/>
    </source>
</evidence>
<comment type="caution">
    <text evidence="48">The sequence shown here is derived from an EMBL/GenBank/DDBJ whole genome shotgun (WGS) entry which is preliminary data.</text>
</comment>
<keyword evidence="13" id="KW-0443">Lipid metabolism</keyword>
<comment type="catalytic activity">
    <reaction evidence="43">
        <text>1-hexadecanoyl-2-(9Z)-octadecenoyl-3-octadecanoyl-sn-glycerol + H2O = 1-hexadecanoyl-3-octadecanoyl-sn-glycerol + (9Z)-octadecenoate + H(+)</text>
        <dbReference type="Rhea" id="RHEA:41103"/>
        <dbReference type="ChEBI" id="CHEBI:15377"/>
        <dbReference type="ChEBI" id="CHEBI:15378"/>
        <dbReference type="ChEBI" id="CHEBI:30823"/>
        <dbReference type="ChEBI" id="CHEBI:77623"/>
        <dbReference type="ChEBI" id="CHEBI:77624"/>
    </reaction>
    <physiologicalReaction direction="left-to-right" evidence="43">
        <dbReference type="Rhea" id="RHEA:41104"/>
    </physiologicalReaction>
</comment>
<comment type="similarity">
    <text evidence="2">Belongs to the 'GDSL' lipolytic enzyme family. Phospholipase B1 subfamily.</text>
</comment>
<evidence type="ECO:0000256" key="39">
    <source>
        <dbReference type="ARBA" id="ARBA00048656"/>
    </source>
</evidence>
<protein>
    <recommendedName>
        <fullName evidence="6">Phospholipase B1, membrane-associated</fullName>
        <ecNumber evidence="5">3.1.1.3</ecNumber>
        <ecNumber evidence="4">3.1.1.4</ecNumber>
        <ecNumber evidence="3">3.1.1.5</ecNumber>
    </recommendedName>
    <alternativeName>
        <fullName evidence="20">Lysophospholipase</fullName>
    </alternativeName>
    <alternativeName>
        <fullName evidence="21">Phospholipase A2</fullName>
    </alternativeName>
    <alternativeName>
        <fullName evidence="23">Phospholipase B/lipase</fullName>
    </alternativeName>
    <alternativeName>
        <fullName evidence="22">Triacylglycerol lipase</fullName>
    </alternativeName>
</protein>
<comment type="catalytic activity">
    <reaction evidence="32">
        <text>1,2-di-(9Z-octadecenoyl)-sn-glycero-3-phosphocholine + H2O = 1-(9Z-octadecenoyl)-sn-glycero-3-phosphocholine + (9Z)-octadecenoate + H(+)</text>
        <dbReference type="Rhea" id="RHEA:40923"/>
        <dbReference type="ChEBI" id="CHEBI:15377"/>
        <dbReference type="ChEBI" id="CHEBI:15378"/>
        <dbReference type="ChEBI" id="CHEBI:28610"/>
        <dbReference type="ChEBI" id="CHEBI:30823"/>
        <dbReference type="ChEBI" id="CHEBI:74669"/>
    </reaction>
    <physiologicalReaction direction="left-to-right" evidence="32">
        <dbReference type="Rhea" id="RHEA:40924"/>
    </physiologicalReaction>
</comment>
<evidence type="ECO:0000256" key="11">
    <source>
        <dbReference type="ARBA" id="ARBA00022801"/>
    </source>
</evidence>
<evidence type="ECO:0000256" key="32">
    <source>
        <dbReference type="ARBA" id="ARBA00048058"/>
    </source>
</evidence>
<evidence type="ECO:0000256" key="15">
    <source>
        <dbReference type="ARBA" id="ARBA00023180"/>
    </source>
</evidence>
<keyword evidence="16" id="KW-1208">Phospholipid metabolism</keyword>
<comment type="catalytic activity">
    <reaction evidence="25">
        <text>1-hexadecanoyl-2-(9Z)-octadecenoyl-3-octadecanoyl-sn-glycerol + H2O = 2-(9Z-octadecenoyl)-3-octadecanoyl-sn-glycerol + hexadecanoate + H(+)</text>
        <dbReference type="Rhea" id="RHEA:41107"/>
        <dbReference type="ChEBI" id="CHEBI:7896"/>
        <dbReference type="ChEBI" id="CHEBI:15377"/>
        <dbReference type="ChEBI" id="CHEBI:15378"/>
        <dbReference type="ChEBI" id="CHEBI:75558"/>
        <dbReference type="ChEBI" id="CHEBI:77623"/>
    </reaction>
    <physiologicalReaction direction="left-to-right" evidence="25">
        <dbReference type="Rhea" id="RHEA:41108"/>
    </physiologicalReaction>
</comment>
<comment type="catalytic activity">
    <reaction evidence="17">
        <text>a triacylglycerol + H2O = a diacylglycerol + a fatty acid + H(+)</text>
        <dbReference type="Rhea" id="RHEA:12044"/>
        <dbReference type="ChEBI" id="CHEBI:15377"/>
        <dbReference type="ChEBI" id="CHEBI:15378"/>
        <dbReference type="ChEBI" id="CHEBI:17855"/>
        <dbReference type="ChEBI" id="CHEBI:18035"/>
        <dbReference type="ChEBI" id="CHEBI:28868"/>
        <dbReference type="EC" id="3.1.1.3"/>
    </reaction>
    <physiologicalReaction direction="left-to-right" evidence="17">
        <dbReference type="Rhea" id="RHEA:12045"/>
    </physiologicalReaction>
</comment>
<comment type="catalytic activity">
    <reaction evidence="37">
        <text>a 1-acyl-sn-glycero-3-phosphocholine + H2O = sn-glycerol 3-phosphocholine + a fatty acid + H(+)</text>
        <dbReference type="Rhea" id="RHEA:15177"/>
        <dbReference type="ChEBI" id="CHEBI:15377"/>
        <dbReference type="ChEBI" id="CHEBI:15378"/>
        <dbReference type="ChEBI" id="CHEBI:16870"/>
        <dbReference type="ChEBI" id="CHEBI:28868"/>
        <dbReference type="ChEBI" id="CHEBI:58168"/>
        <dbReference type="EC" id="3.1.1.5"/>
    </reaction>
    <physiologicalReaction direction="left-to-right" evidence="37">
        <dbReference type="Rhea" id="RHEA:15178"/>
    </physiologicalReaction>
</comment>
<evidence type="ECO:0000256" key="16">
    <source>
        <dbReference type="ARBA" id="ARBA00023264"/>
    </source>
</evidence>
<evidence type="ECO:0000256" key="29">
    <source>
        <dbReference type="ARBA" id="ARBA00048011"/>
    </source>
</evidence>
<evidence type="ECO:0000256" key="31">
    <source>
        <dbReference type="ARBA" id="ARBA00048049"/>
    </source>
</evidence>
<evidence type="ECO:0000256" key="22">
    <source>
        <dbReference type="ARBA" id="ARBA00031485"/>
    </source>
</evidence>
<evidence type="ECO:0000256" key="24">
    <source>
        <dbReference type="ARBA" id="ARBA00045916"/>
    </source>
</evidence>
<evidence type="ECO:0000256" key="44">
    <source>
        <dbReference type="ARBA" id="ARBA00049363"/>
    </source>
</evidence>
<comment type="catalytic activity">
    <reaction evidence="29">
        <text>2,3-di-(9Z)-octadecenoyl-sn-glycerol + H2O = 3-(9Z-octadecenoyl)-sn-glycerol + (9Z)-octadecenoate + H(+)</text>
        <dbReference type="Rhea" id="RHEA:42604"/>
        <dbReference type="ChEBI" id="CHEBI:15377"/>
        <dbReference type="ChEBI" id="CHEBI:15378"/>
        <dbReference type="ChEBI" id="CHEBI:30823"/>
        <dbReference type="ChEBI" id="CHEBI:75824"/>
        <dbReference type="ChEBI" id="CHEBI:75938"/>
    </reaction>
    <physiologicalReaction direction="left-to-right" evidence="29">
        <dbReference type="Rhea" id="RHEA:42605"/>
    </physiologicalReaction>
</comment>
<keyword evidence="49" id="KW-1185">Reference proteome</keyword>
<evidence type="ECO:0000256" key="17">
    <source>
        <dbReference type="ARBA" id="ARBA00023369"/>
    </source>
</evidence>
<evidence type="ECO:0000256" key="19">
    <source>
        <dbReference type="ARBA" id="ARBA00023422"/>
    </source>
</evidence>
<comment type="catalytic activity">
    <reaction evidence="46">
        <text>2-(9Z-octadecenoyl)-glycerol + H2O = glycerol + (9Z)-octadecenoate + H(+)</text>
        <dbReference type="Rhea" id="RHEA:38491"/>
        <dbReference type="ChEBI" id="CHEBI:15377"/>
        <dbReference type="ChEBI" id="CHEBI:15378"/>
        <dbReference type="ChEBI" id="CHEBI:17754"/>
        <dbReference type="ChEBI" id="CHEBI:30823"/>
        <dbReference type="ChEBI" id="CHEBI:73990"/>
    </reaction>
    <physiologicalReaction direction="left-to-right" evidence="46">
        <dbReference type="Rhea" id="RHEA:38492"/>
    </physiologicalReaction>
</comment>
<comment type="catalytic activity">
    <reaction evidence="19">
        <text>a 1,2-diacyl-sn-glycero-3-phosphocholine + H2O = a 1-acyl-sn-glycero-3-phosphocholine + a fatty acid + H(+)</text>
        <dbReference type="Rhea" id="RHEA:15801"/>
        <dbReference type="ChEBI" id="CHEBI:15377"/>
        <dbReference type="ChEBI" id="CHEBI:15378"/>
        <dbReference type="ChEBI" id="CHEBI:28868"/>
        <dbReference type="ChEBI" id="CHEBI:57643"/>
        <dbReference type="ChEBI" id="CHEBI:58168"/>
        <dbReference type="EC" id="3.1.1.4"/>
    </reaction>
    <physiologicalReaction direction="left-to-right" evidence="19">
        <dbReference type="Rhea" id="RHEA:15802"/>
    </physiologicalReaction>
</comment>
<evidence type="ECO:0000256" key="36">
    <source>
        <dbReference type="ARBA" id="ARBA00048386"/>
    </source>
</evidence>
<dbReference type="InterPro" id="IPR001087">
    <property type="entry name" value="GDSL"/>
</dbReference>
<dbReference type="GO" id="GO:0031526">
    <property type="term" value="C:brush border membrane"/>
    <property type="evidence" value="ECO:0007669"/>
    <property type="project" value="TreeGrafter"/>
</dbReference>
<dbReference type="EC" id="3.1.1.5" evidence="3"/>
<comment type="catalytic activity">
    <reaction evidence="41">
        <text>1,3-dihexadecanoyl-2-(9Z-octadecenoyl)glycerol + H2O = 1,3-dihexadecanoylglycerol + (9Z)-octadecenoate + H(+)</text>
        <dbReference type="Rhea" id="RHEA:40983"/>
        <dbReference type="ChEBI" id="CHEBI:15377"/>
        <dbReference type="ChEBI" id="CHEBI:15378"/>
        <dbReference type="ChEBI" id="CHEBI:30823"/>
        <dbReference type="ChEBI" id="CHEBI:75688"/>
        <dbReference type="ChEBI" id="CHEBI:77619"/>
    </reaction>
    <physiologicalReaction direction="left-to-right" evidence="41">
        <dbReference type="Rhea" id="RHEA:40984"/>
    </physiologicalReaction>
</comment>
<evidence type="ECO:0000256" key="37">
    <source>
        <dbReference type="ARBA" id="ARBA00048454"/>
    </source>
</evidence>
<dbReference type="GO" id="GO:0004623">
    <property type="term" value="F:phospholipase A2 activity"/>
    <property type="evidence" value="ECO:0007669"/>
    <property type="project" value="UniProtKB-EC"/>
</dbReference>
<evidence type="ECO:0000256" key="9">
    <source>
        <dbReference type="ARBA" id="ARBA00022729"/>
    </source>
</evidence>
<dbReference type="EC" id="3.1.1.4" evidence="4"/>
<organism evidence="48 49">
    <name type="scientific">Pleurodeles waltl</name>
    <name type="common">Iberian ribbed newt</name>
    <dbReference type="NCBI Taxonomy" id="8319"/>
    <lineage>
        <taxon>Eukaryota</taxon>
        <taxon>Metazoa</taxon>
        <taxon>Chordata</taxon>
        <taxon>Craniata</taxon>
        <taxon>Vertebrata</taxon>
        <taxon>Euteleostomi</taxon>
        <taxon>Amphibia</taxon>
        <taxon>Batrachia</taxon>
        <taxon>Caudata</taxon>
        <taxon>Salamandroidea</taxon>
        <taxon>Salamandridae</taxon>
        <taxon>Pleurodelinae</taxon>
        <taxon>Pleurodeles</taxon>
    </lineage>
</organism>
<keyword evidence="8" id="KW-0812">Transmembrane</keyword>
<comment type="catalytic activity">
    <reaction evidence="26">
        <text>1,3-dihexadecanoyl-2-(9Z-octadecenoyl)glycerol + H2O = 1-hexadecanoyl-2-(9Z-octadecenoyl)-glycerol + hexadecanoate + H(+)</text>
        <dbReference type="Rhea" id="RHEA:40979"/>
        <dbReference type="ChEBI" id="CHEBI:7896"/>
        <dbReference type="ChEBI" id="CHEBI:15377"/>
        <dbReference type="ChEBI" id="CHEBI:15378"/>
        <dbReference type="ChEBI" id="CHEBI:75585"/>
        <dbReference type="ChEBI" id="CHEBI:75688"/>
    </reaction>
    <physiologicalReaction direction="left-to-right" evidence="26">
        <dbReference type="Rhea" id="RHEA:40980"/>
    </physiologicalReaction>
</comment>
<evidence type="ECO:0000256" key="28">
    <source>
        <dbReference type="ARBA" id="ARBA00047459"/>
    </source>
</evidence>
<comment type="catalytic activity">
    <reaction evidence="28">
        <text>1-hexadecanoyl-2-(9Z)-octadecenoyl-3-octadecanoyl-sn-glycerol + H2O = 1-hexadecanoyl-2-(9Z-octadecenoyl)-sn-glycerol + octadecanoate + H(+)</text>
        <dbReference type="Rhea" id="RHEA:41111"/>
        <dbReference type="ChEBI" id="CHEBI:15377"/>
        <dbReference type="ChEBI" id="CHEBI:15378"/>
        <dbReference type="ChEBI" id="CHEBI:25629"/>
        <dbReference type="ChEBI" id="CHEBI:75466"/>
        <dbReference type="ChEBI" id="CHEBI:77623"/>
    </reaction>
    <physiologicalReaction direction="left-to-right" evidence="28">
        <dbReference type="Rhea" id="RHEA:41112"/>
    </physiologicalReaction>
</comment>
<reference evidence="48" key="1">
    <citation type="journal article" date="2022" name="bioRxiv">
        <title>Sequencing and chromosome-scale assembly of the giantPleurodeles waltlgenome.</title>
        <authorList>
            <person name="Brown T."/>
            <person name="Elewa A."/>
            <person name="Iarovenko S."/>
            <person name="Subramanian E."/>
            <person name="Araus A.J."/>
            <person name="Petzold A."/>
            <person name="Susuki M."/>
            <person name="Suzuki K.-i.T."/>
            <person name="Hayashi T."/>
            <person name="Toyoda A."/>
            <person name="Oliveira C."/>
            <person name="Osipova E."/>
            <person name="Leigh N.D."/>
            <person name="Simon A."/>
            <person name="Yun M.H."/>
        </authorList>
    </citation>
    <scope>NUCLEOTIDE SEQUENCE</scope>
    <source>
        <strain evidence="48">20211129_DDA</strain>
        <tissue evidence="48">Liver</tissue>
    </source>
</reference>
<evidence type="ECO:0000256" key="43">
    <source>
        <dbReference type="ARBA" id="ARBA00048939"/>
    </source>
</evidence>
<dbReference type="InterPro" id="IPR036514">
    <property type="entry name" value="SGNH_hydro_sf"/>
</dbReference>
<dbReference type="EMBL" id="JANPWB010000013">
    <property type="protein sequence ID" value="KAJ1105575.1"/>
    <property type="molecule type" value="Genomic_DNA"/>
</dbReference>
<evidence type="ECO:0000256" key="3">
    <source>
        <dbReference type="ARBA" id="ARBA00013274"/>
    </source>
</evidence>
<feature type="signal peptide" evidence="47">
    <location>
        <begin position="1"/>
        <end position="21"/>
    </location>
</feature>
<evidence type="ECO:0000256" key="38">
    <source>
        <dbReference type="ARBA" id="ARBA00048613"/>
    </source>
</evidence>